<keyword evidence="2" id="KW-1185">Reference proteome</keyword>
<organism evidence="1 2">
    <name type="scientific">Scophthalmus maximus</name>
    <name type="common">Turbot</name>
    <name type="synonym">Psetta maxima</name>
    <dbReference type="NCBI Taxonomy" id="52904"/>
    <lineage>
        <taxon>Eukaryota</taxon>
        <taxon>Metazoa</taxon>
        <taxon>Chordata</taxon>
        <taxon>Craniata</taxon>
        <taxon>Vertebrata</taxon>
        <taxon>Euteleostomi</taxon>
        <taxon>Actinopterygii</taxon>
        <taxon>Neopterygii</taxon>
        <taxon>Teleostei</taxon>
        <taxon>Neoteleostei</taxon>
        <taxon>Acanthomorphata</taxon>
        <taxon>Carangaria</taxon>
        <taxon>Pleuronectiformes</taxon>
        <taxon>Pleuronectoidei</taxon>
        <taxon>Scophthalmidae</taxon>
        <taxon>Scophthalmus</taxon>
    </lineage>
</organism>
<accession>A0A2U9CCJ6</accession>
<sequence length="191" mass="21869">MEVWREMCTKITRDISTMEFMERTRDRPGVSNGEPWSEAKAYVARMLAKVDSLVPRSVGEACARALRTLNANLSHVPVNFEDRKRLLFGSIEDVRDRLDAASSRMWSWDSSMNDLYYDLHSDLAVLETLIGVREISVKSLLYDRSVLVSQLRKITRNESTLELRLTQTRSKLAESNALRRRADANSLGMVN</sequence>
<evidence type="ECO:0000313" key="2">
    <source>
        <dbReference type="Proteomes" id="UP000246464"/>
    </source>
</evidence>
<evidence type="ECO:0000313" key="1">
    <source>
        <dbReference type="EMBL" id="AWP13790.1"/>
    </source>
</evidence>
<protein>
    <submittedName>
        <fullName evidence="1">Uncharacterized protein</fullName>
    </submittedName>
</protein>
<name>A0A2U9CCJ6_SCOMX</name>
<dbReference type="Proteomes" id="UP000246464">
    <property type="component" value="Chromosome 15"/>
</dbReference>
<gene>
    <name evidence="1" type="ORF">SMAX5B_021372</name>
</gene>
<dbReference type="EMBL" id="CP026257">
    <property type="protein sequence ID" value="AWP13790.1"/>
    <property type="molecule type" value="Genomic_DNA"/>
</dbReference>
<reference evidence="1 2" key="1">
    <citation type="submission" date="2017-12" db="EMBL/GenBank/DDBJ databases">
        <title>Integrating genomic resources of turbot (Scophthalmus maximus) in depth evaluation of genetic and physical mapping variation across individuals.</title>
        <authorList>
            <person name="Martinez P."/>
        </authorList>
    </citation>
    <scope>NUCLEOTIDE SEQUENCE [LARGE SCALE GENOMIC DNA]</scope>
</reference>
<dbReference type="AlphaFoldDB" id="A0A2U9CCJ6"/>
<proteinExistence type="predicted"/>